<sequence length="330" mass="37180">MTDPDRRIEYLDWLRALAVSLVVFGHSARNLAPGGAIGVSVFFVLSGYLIASILLRDGMLRPLNIGKFILRRIARIWPMYAAVIFFMIVVTRWTNPAMNEAFTRNALDLLTFQGLIGEWVGLTAGVLWTLYVEFWFYVSFPIFLFAAVHLRAVWPLLCIGIAASIYAKFAGYGQLEYLYYDHLLIGAAAAYAQKTQSLPSFIKHPGTTKIAVLTILALGLLLPFWHRNFIWWMQSLLVCCATAVAILAFDKRPPKVSLPALSYIGRISYSAYFIHAILLDLVFKSDDGRPGQIPLFLLLTVVLSSATYRFIEEPINRLAKRILPFRVPTP</sequence>
<dbReference type="InterPro" id="IPR050879">
    <property type="entry name" value="Acyltransferase_3"/>
</dbReference>
<protein>
    <submittedName>
        <fullName evidence="3">Peptidoglycan/LPS O-acetylase OafA/YrhL</fullName>
    </submittedName>
</protein>
<feature type="transmembrane region" description="Helical" evidence="1">
    <location>
        <begin position="152"/>
        <end position="171"/>
    </location>
</feature>
<keyword evidence="1" id="KW-0812">Transmembrane</keyword>
<keyword evidence="4" id="KW-1185">Reference proteome</keyword>
<feature type="transmembrane region" description="Helical" evidence="1">
    <location>
        <begin position="231"/>
        <end position="249"/>
    </location>
</feature>
<dbReference type="Pfam" id="PF01757">
    <property type="entry name" value="Acyl_transf_3"/>
    <property type="match status" value="1"/>
</dbReference>
<feature type="transmembrane region" description="Helical" evidence="1">
    <location>
        <begin position="119"/>
        <end position="145"/>
    </location>
</feature>
<organism evidence="3 4">
    <name type="scientific">Bradyrhizobium japonicum</name>
    <dbReference type="NCBI Taxonomy" id="375"/>
    <lineage>
        <taxon>Bacteria</taxon>
        <taxon>Pseudomonadati</taxon>
        <taxon>Pseudomonadota</taxon>
        <taxon>Alphaproteobacteria</taxon>
        <taxon>Hyphomicrobiales</taxon>
        <taxon>Nitrobacteraceae</taxon>
        <taxon>Bradyrhizobium</taxon>
    </lineage>
</organism>
<keyword evidence="1" id="KW-0472">Membrane</keyword>
<dbReference type="PANTHER" id="PTHR23028:SF53">
    <property type="entry name" value="ACYL_TRANSF_3 DOMAIN-CONTAINING PROTEIN"/>
    <property type="match status" value="1"/>
</dbReference>
<evidence type="ECO:0000259" key="2">
    <source>
        <dbReference type="Pfam" id="PF01757"/>
    </source>
</evidence>
<dbReference type="RefSeq" id="WP_354270195.1">
    <property type="nucleotide sequence ID" value="NZ_JBEPTQ010000002.1"/>
</dbReference>
<feature type="domain" description="Acyltransferase 3" evidence="2">
    <location>
        <begin position="9"/>
        <end position="308"/>
    </location>
</feature>
<evidence type="ECO:0000313" key="4">
    <source>
        <dbReference type="Proteomes" id="UP001549291"/>
    </source>
</evidence>
<feature type="transmembrane region" description="Helical" evidence="1">
    <location>
        <begin position="261"/>
        <end position="279"/>
    </location>
</feature>
<feature type="transmembrane region" description="Helical" evidence="1">
    <location>
        <begin position="76"/>
        <end position="94"/>
    </location>
</feature>
<accession>A0ABV2RYQ0</accession>
<proteinExistence type="predicted"/>
<dbReference type="Proteomes" id="UP001549291">
    <property type="component" value="Unassembled WGS sequence"/>
</dbReference>
<evidence type="ECO:0000256" key="1">
    <source>
        <dbReference type="SAM" id="Phobius"/>
    </source>
</evidence>
<feature type="transmembrane region" description="Helical" evidence="1">
    <location>
        <begin position="291"/>
        <end position="311"/>
    </location>
</feature>
<feature type="transmembrane region" description="Helical" evidence="1">
    <location>
        <begin position="34"/>
        <end position="55"/>
    </location>
</feature>
<dbReference type="EMBL" id="JBEPTQ010000002">
    <property type="protein sequence ID" value="MET4721680.1"/>
    <property type="molecule type" value="Genomic_DNA"/>
</dbReference>
<evidence type="ECO:0000313" key="3">
    <source>
        <dbReference type="EMBL" id="MET4721680.1"/>
    </source>
</evidence>
<name>A0ABV2RYQ0_BRAJP</name>
<dbReference type="PANTHER" id="PTHR23028">
    <property type="entry name" value="ACETYLTRANSFERASE"/>
    <property type="match status" value="1"/>
</dbReference>
<dbReference type="InterPro" id="IPR002656">
    <property type="entry name" value="Acyl_transf_3_dom"/>
</dbReference>
<reference evidence="3 4" key="1">
    <citation type="submission" date="2024-06" db="EMBL/GenBank/DDBJ databases">
        <title>Genomic Encyclopedia of Type Strains, Phase V (KMG-V): Genome sequencing to study the core and pangenomes of soil and plant-associated prokaryotes.</title>
        <authorList>
            <person name="Whitman W."/>
        </authorList>
    </citation>
    <scope>NUCLEOTIDE SEQUENCE [LARGE SCALE GENOMIC DNA]</scope>
    <source>
        <strain evidence="3 4">USDA 160</strain>
    </source>
</reference>
<comment type="caution">
    <text evidence="3">The sequence shown here is derived from an EMBL/GenBank/DDBJ whole genome shotgun (WGS) entry which is preliminary data.</text>
</comment>
<gene>
    <name evidence="3" type="ORF">ABIF63_005786</name>
</gene>
<keyword evidence="1" id="KW-1133">Transmembrane helix</keyword>